<gene>
    <name evidence="5" type="ORF">GCM10011385_34010</name>
</gene>
<dbReference type="EMBL" id="BMIF01000012">
    <property type="protein sequence ID" value="GGA77106.1"/>
    <property type="molecule type" value="Genomic_DNA"/>
</dbReference>
<comment type="caution">
    <text evidence="5">The sequence shown here is derived from an EMBL/GenBank/DDBJ whole genome shotgun (WGS) entry which is preliminary data.</text>
</comment>
<evidence type="ECO:0000313" key="6">
    <source>
        <dbReference type="Proteomes" id="UP000636264"/>
    </source>
</evidence>
<keyword evidence="6" id="KW-1185">Reference proteome</keyword>
<proteinExistence type="inferred from homology"/>
<dbReference type="Pfam" id="PF13379">
    <property type="entry name" value="NMT1_2"/>
    <property type="match status" value="1"/>
</dbReference>
<reference evidence="5" key="2">
    <citation type="submission" date="2020-09" db="EMBL/GenBank/DDBJ databases">
        <authorList>
            <person name="Sun Q."/>
            <person name="Zhou Y."/>
        </authorList>
    </citation>
    <scope>NUCLEOTIDE SEQUENCE</scope>
    <source>
        <strain evidence="5">CGMCC 1.15320</strain>
    </source>
</reference>
<reference evidence="5" key="1">
    <citation type="journal article" date="2014" name="Int. J. Syst. Evol. Microbiol.">
        <title>Complete genome sequence of Corynebacterium casei LMG S-19264T (=DSM 44701T), isolated from a smear-ripened cheese.</title>
        <authorList>
            <consortium name="US DOE Joint Genome Institute (JGI-PGF)"/>
            <person name="Walter F."/>
            <person name="Albersmeier A."/>
            <person name="Kalinowski J."/>
            <person name="Ruckert C."/>
        </authorList>
    </citation>
    <scope>NUCLEOTIDE SEQUENCE</scope>
    <source>
        <strain evidence="5">CGMCC 1.15320</strain>
    </source>
</reference>
<evidence type="ECO:0000256" key="1">
    <source>
        <dbReference type="ARBA" id="ARBA00004418"/>
    </source>
</evidence>
<dbReference type="SUPFAM" id="SSF53850">
    <property type="entry name" value="Periplasmic binding protein-like II"/>
    <property type="match status" value="1"/>
</dbReference>
<dbReference type="PANTHER" id="PTHR30024">
    <property type="entry name" value="ALIPHATIC SULFONATES-BINDING PROTEIN-RELATED"/>
    <property type="match status" value="1"/>
</dbReference>
<keyword evidence="3 4" id="KW-0732">Signal</keyword>
<evidence type="ECO:0008006" key="7">
    <source>
        <dbReference type="Google" id="ProtNLM"/>
    </source>
</evidence>
<dbReference type="RefSeq" id="WP_188722295.1">
    <property type="nucleotide sequence ID" value="NZ_BMIF01000012.1"/>
</dbReference>
<dbReference type="PANTHER" id="PTHR30024:SF47">
    <property type="entry name" value="TAURINE-BINDING PERIPLASMIC PROTEIN"/>
    <property type="match status" value="1"/>
</dbReference>
<protein>
    <recommendedName>
        <fullName evidence="7">ABC transporter substrate-binding protein</fullName>
    </recommendedName>
</protein>
<dbReference type="GO" id="GO:0042597">
    <property type="term" value="C:periplasmic space"/>
    <property type="evidence" value="ECO:0007669"/>
    <property type="project" value="UniProtKB-SubCell"/>
</dbReference>
<feature type="signal peptide" evidence="4">
    <location>
        <begin position="1"/>
        <end position="27"/>
    </location>
</feature>
<evidence type="ECO:0000256" key="2">
    <source>
        <dbReference type="ARBA" id="ARBA00010742"/>
    </source>
</evidence>
<sequence length="338" mass="35910">MVNSKTGLFKGLITAAAIFAASTVAHAQGSGDQTPVRLGWLKASLSTIVQAIAEQKDLYAKNGLDATITAVGSGNNASGIEALMRGDFDVYFGPMSEMARLNAVAVEQKSNPPLVAVGVGTPGASHLVLKKGLAYEGLESLKGKTIGVSSPGSIHLIMFRHFLGEHDQTTEGLGLNIVRVAGSDMVPALLTGQIDGFLHSQPTPAIAVANDAGFVAIPPSEMGEVGQSPTSAVMVRRDWAEKNPEAVKKVLRAFRQASEAFSEMSEDELVAIAQESIGAEPEVLKSAIPYVNPRLMDDFETAADIYWKTEIAAMKGRGEIVEEYEKQHMFDFSYGNGN</sequence>
<dbReference type="AlphaFoldDB" id="A0A916W870"/>
<evidence type="ECO:0000313" key="5">
    <source>
        <dbReference type="EMBL" id="GGA77106.1"/>
    </source>
</evidence>
<feature type="chain" id="PRO_5037965215" description="ABC transporter substrate-binding protein" evidence="4">
    <location>
        <begin position="28"/>
        <end position="338"/>
    </location>
</feature>
<organism evidence="5 6">
    <name type="scientific">Nitratireductor aestuarii</name>
    <dbReference type="NCBI Taxonomy" id="1735103"/>
    <lineage>
        <taxon>Bacteria</taxon>
        <taxon>Pseudomonadati</taxon>
        <taxon>Pseudomonadota</taxon>
        <taxon>Alphaproteobacteria</taxon>
        <taxon>Hyphomicrobiales</taxon>
        <taxon>Phyllobacteriaceae</taxon>
        <taxon>Nitratireductor</taxon>
    </lineage>
</organism>
<dbReference type="Proteomes" id="UP000636264">
    <property type="component" value="Unassembled WGS sequence"/>
</dbReference>
<comment type="subcellular location">
    <subcellularLocation>
        <location evidence="1">Periplasm</location>
    </subcellularLocation>
</comment>
<evidence type="ECO:0000256" key="3">
    <source>
        <dbReference type="ARBA" id="ARBA00022729"/>
    </source>
</evidence>
<name>A0A916W870_9HYPH</name>
<dbReference type="Gene3D" id="3.40.190.10">
    <property type="entry name" value="Periplasmic binding protein-like II"/>
    <property type="match status" value="2"/>
</dbReference>
<evidence type="ECO:0000256" key="4">
    <source>
        <dbReference type="SAM" id="SignalP"/>
    </source>
</evidence>
<accession>A0A916W870</accession>
<comment type="similarity">
    <text evidence="2">Belongs to the bacterial solute-binding protein SsuA/TauA family.</text>
</comment>